<evidence type="ECO:0000313" key="2">
    <source>
        <dbReference type="EMBL" id="KAK8373338.1"/>
    </source>
</evidence>
<evidence type="ECO:0000313" key="3">
    <source>
        <dbReference type="Proteomes" id="UP001487740"/>
    </source>
</evidence>
<dbReference type="AlphaFoldDB" id="A0AAW0SDY4"/>
<sequence length="310" mass="33638">MIRRVVTAVAGRKEHSEATPPRVPWESTGQREARRGEAREVHLECLECAFRGVLILSELVEADNKHRSSTSPEEGVHTCALLSLRTFAPVIPMTVSAEEISLKFILRRDEQIGATRTRETAGKRSIAGNDDLVHNKQFPNQTARLPVVRGTPAFSFIKTRRVLSHASCCSCSAEACVQCVQCAQRGVAACPCLPRLAAHTRPFLLQAAPLVQDGPGRQGLNEGDEKSPADPSEGEQTEWRAGVVGQWLLTLTSVNTGDGTLTCKEKGLSACGEPVSCKHHNFTAPLSPLAWLVVLHLSDTPIRDSASTRP</sequence>
<accession>A0AAW0SDY4</accession>
<protein>
    <submittedName>
        <fullName evidence="2">Uncharacterized protein</fullName>
    </submittedName>
</protein>
<comment type="caution">
    <text evidence="2">The sequence shown here is derived from an EMBL/GenBank/DDBJ whole genome shotgun (WGS) entry which is preliminary data.</text>
</comment>
<name>A0AAW0SDY4_SCYPA</name>
<dbReference type="Proteomes" id="UP001487740">
    <property type="component" value="Unassembled WGS sequence"/>
</dbReference>
<keyword evidence="3" id="KW-1185">Reference proteome</keyword>
<proteinExistence type="predicted"/>
<reference evidence="2 3" key="1">
    <citation type="submission" date="2023-03" db="EMBL/GenBank/DDBJ databases">
        <title>High-quality genome of Scylla paramamosain provides insights in environmental adaptation.</title>
        <authorList>
            <person name="Zhang L."/>
        </authorList>
    </citation>
    <scope>NUCLEOTIDE SEQUENCE [LARGE SCALE GENOMIC DNA]</scope>
    <source>
        <strain evidence="2">LZ_2023a</strain>
        <tissue evidence="2">Muscle</tissue>
    </source>
</reference>
<feature type="region of interest" description="Disordered" evidence="1">
    <location>
        <begin position="1"/>
        <end position="31"/>
    </location>
</feature>
<feature type="region of interest" description="Disordered" evidence="1">
    <location>
        <begin position="214"/>
        <end position="237"/>
    </location>
</feature>
<evidence type="ECO:0000256" key="1">
    <source>
        <dbReference type="SAM" id="MobiDB-lite"/>
    </source>
</evidence>
<organism evidence="2 3">
    <name type="scientific">Scylla paramamosain</name>
    <name type="common">Mud crab</name>
    <dbReference type="NCBI Taxonomy" id="85552"/>
    <lineage>
        <taxon>Eukaryota</taxon>
        <taxon>Metazoa</taxon>
        <taxon>Ecdysozoa</taxon>
        <taxon>Arthropoda</taxon>
        <taxon>Crustacea</taxon>
        <taxon>Multicrustacea</taxon>
        <taxon>Malacostraca</taxon>
        <taxon>Eumalacostraca</taxon>
        <taxon>Eucarida</taxon>
        <taxon>Decapoda</taxon>
        <taxon>Pleocyemata</taxon>
        <taxon>Brachyura</taxon>
        <taxon>Eubrachyura</taxon>
        <taxon>Portunoidea</taxon>
        <taxon>Portunidae</taxon>
        <taxon>Portuninae</taxon>
        <taxon>Scylla</taxon>
    </lineage>
</organism>
<dbReference type="EMBL" id="JARAKH010001223">
    <property type="protein sequence ID" value="KAK8373338.1"/>
    <property type="molecule type" value="Genomic_DNA"/>
</dbReference>
<gene>
    <name evidence="2" type="ORF">O3P69_018895</name>
</gene>